<feature type="region of interest" description="Disordered" evidence="1">
    <location>
        <begin position="285"/>
        <end position="456"/>
    </location>
</feature>
<feature type="compositionally biased region" description="Low complexity" evidence="1">
    <location>
        <begin position="322"/>
        <end position="346"/>
    </location>
</feature>
<dbReference type="Proteomes" id="UP000184383">
    <property type="component" value="Unassembled WGS sequence"/>
</dbReference>
<protein>
    <submittedName>
        <fullName evidence="2">Uncharacterized protein</fullName>
    </submittedName>
</protein>
<dbReference type="GeneID" id="63747468"/>
<feature type="compositionally biased region" description="Basic and acidic residues" evidence="1">
    <location>
        <begin position="376"/>
        <end position="398"/>
    </location>
</feature>
<dbReference type="OrthoDB" id="3357341at2759"/>
<sequence length="523" mass="58370">MLDESLPTFYLKNTKDKHLLSIYLCQHGNDPDPAYSLRYPDPASPSSKNRYAVALYDPYVPDILYGEVLIEPEWTQPSLSADAIRQNNGVAPPPEPILPTEFTIHLYNPDQKIVVRHKPKTWNSAATWEFEMPQRTFRQPSSSSLDRTQTDPSVADVTPKLKFNWRKDGKLSKDMTCFMSGKTSTIPEAKTKNKEPDIIVSMFKGLRELTMYEPNLYRVEMEDFKGLEVVLLLGVVAIRDVFFTPMKDAFRISHATARKPVAASAPAPVPTPAPIQAPVALTNTPPAALFSSNEKGKHRSEPALSGGLNANARPTGQGQGQGPRPQGQQRPQGLQGQQRPQGPPTTKQAPPSKAEEKQTKKLLEAEENARRKKKAEKQAEIDKETKRLQQIYGREEQQVRSAQQQPRPTPPPRPQQQQASSRPMRNSAAHDQRYYHYHSPSVPHMGPSPYMASPGHDARWKSAVRFAPQPETIPVSSGAKPVAATKPAATKPAQLHQKKSSFFGFRKNSNDEAKLAKKRSSMF</sequence>
<dbReference type="VEuPathDB" id="FungiDB:ASPWEDRAFT_177180"/>
<dbReference type="RefSeq" id="XP_040684204.1">
    <property type="nucleotide sequence ID" value="XM_040831620.1"/>
</dbReference>
<proteinExistence type="predicted"/>
<feature type="compositionally biased region" description="Low complexity" evidence="1">
    <location>
        <begin position="479"/>
        <end position="493"/>
    </location>
</feature>
<gene>
    <name evidence="2" type="ORF">ASPWEDRAFT_177180</name>
</gene>
<feature type="region of interest" description="Disordered" evidence="1">
    <location>
        <begin position="471"/>
        <end position="497"/>
    </location>
</feature>
<dbReference type="EMBL" id="KV878217">
    <property type="protein sequence ID" value="OJJ30527.1"/>
    <property type="molecule type" value="Genomic_DNA"/>
</dbReference>
<evidence type="ECO:0000313" key="2">
    <source>
        <dbReference type="EMBL" id="OJJ30527.1"/>
    </source>
</evidence>
<dbReference type="AlphaFoldDB" id="A0A1L9R6L7"/>
<dbReference type="STRING" id="1073089.A0A1L9R6L7"/>
<accession>A0A1L9R6L7</accession>
<organism evidence="2 3">
    <name type="scientific">Aspergillus wentii DTO 134E9</name>
    <dbReference type="NCBI Taxonomy" id="1073089"/>
    <lineage>
        <taxon>Eukaryota</taxon>
        <taxon>Fungi</taxon>
        <taxon>Dikarya</taxon>
        <taxon>Ascomycota</taxon>
        <taxon>Pezizomycotina</taxon>
        <taxon>Eurotiomycetes</taxon>
        <taxon>Eurotiomycetidae</taxon>
        <taxon>Eurotiales</taxon>
        <taxon>Aspergillaceae</taxon>
        <taxon>Aspergillus</taxon>
        <taxon>Aspergillus subgen. Cremei</taxon>
    </lineage>
</organism>
<keyword evidence="3" id="KW-1185">Reference proteome</keyword>
<evidence type="ECO:0000256" key="1">
    <source>
        <dbReference type="SAM" id="MobiDB-lite"/>
    </source>
</evidence>
<evidence type="ECO:0000313" key="3">
    <source>
        <dbReference type="Proteomes" id="UP000184383"/>
    </source>
</evidence>
<feature type="compositionally biased region" description="Basic and acidic residues" evidence="1">
    <location>
        <begin position="353"/>
        <end position="369"/>
    </location>
</feature>
<name>A0A1L9R6L7_ASPWE</name>
<reference evidence="3" key="1">
    <citation type="journal article" date="2017" name="Genome Biol.">
        <title>Comparative genomics reveals high biological diversity and specific adaptations in the industrially and medically important fungal genus Aspergillus.</title>
        <authorList>
            <person name="de Vries R.P."/>
            <person name="Riley R."/>
            <person name="Wiebenga A."/>
            <person name="Aguilar-Osorio G."/>
            <person name="Amillis S."/>
            <person name="Uchima C.A."/>
            <person name="Anderluh G."/>
            <person name="Asadollahi M."/>
            <person name="Askin M."/>
            <person name="Barry K."/>
            <person name="Battaglia E."/>
            <person name="Bayram O."/>
            <person name="Benocci T."/>
            <person name="Braus-Stromeyer S.A."/>
            <person name="Caldana C."/>
            <person name="Canovas D."/>
            <person name="Cerqueira G.C."/>
            <person name="Chen F."/>
            <person name="Chen W."/>
            <person name="Choi C."/>
            <person name="Clum A."/>
            <person name="Dos Santos R.A."/>
            <person name="Damasio A.R."/>
            <person name="Diallinas G."/>
            <person name="Emri T."/>
            <person name="Fekete E."/>
            <person name="Flipphi M."/>
            <person name="Freyberg S."/>
            <person name="Gallo A."/>
            <person name="Gournas C."/>
            <person name="Habgood R."/>
            <person name="Hainaut M."/>
            <person name="Harispe M.L."/>
            <person name="Henrissat B."/>
            <person name="Hilden K.S."/>
            <person name="Hope R."/>
            <person name="Hossain A."/>
            <person name="Karabika E."/>
            <person name="Karaffa L."/>
            <person name="Karanyi Z."/>
            <person name="Krasevec N."/>
            <person name="Kuo A."/>
            <person name="Kusch H."/>
            <person name="LaButti K."/>
            <person name="Lagendijk E.L."/>
            <person name="Lapidus A."/>
            <person name="Levasseur A."/>
            <person name="Lindquist E."/>
            <person name="Lipzen A."/>
            <person name="Logrieco A.F."/>
            <person name="MacCabe A."/>
            <person name="Maekelae M.R."/>
            <person name="Malavazi I."/>
            <person name="Melin P."/>
            <person name="Meyer V."/>
            <person name="Mielnichuk N."/>
            <person name="Miskei M."/>
            <person name="Molnar A.P."/>
            <person name="Mule G."/>
            <person name="Ngan C.Y."/>
            <person name="Orejas M."/>
            <person name="Orosz E."/>
            <person name="Ouedraogo J.P."/>
            <person name="Overkamp K.M."/>
            <person name="Park H.-S."/>
            <person name="Perrone G."/>
            <person name="Piumi F."/>
            <person name="Punt P.J."/>
            <person name="Ram A.F."/>
            <person name="Ramon A."/>
            <person name="Rauscher S."/>
            <person name="Record E."/>
            <person name="Riano-Pachon D.M."/>
            <person name="Robert V."/>
            <person name="Roehrig J."/>
            <person name="Ruller R."/>
            <person name="Salamov A."/>
            <person name="Salih N.S."/>
            <person name="Samson R.A."/>
            <person name="Sandor E."/>
            <person name="Sanguinetti M."/>
            <person name="Schuetze T."/>
            <person name="Sepcic K."/>
            <person name="Shelest E."/>
            <person name="Sherlock G."/>
            <person name="Sophianopoulou V."/>
            <person name="Squina F.M."/>
            <person name="Sun H."/>
            <person name="Susca A."/>
            <person name="Todd R.B."/>
            <person name="Tsang A."/>
            <person name="Unkles S.E."/>
            <person name="van de Wiele N."/>
            <person name="van Rossen-Uffink D."/>
            <person name="Oliveira J.V."/>
            <person name="Vesth T.C."/>
            <person name="Visser J."/>
            <person name="Yu J.-H."/>
            <person name="Zhou M."/>
            <person name="Andersen M.R."/>
            <person name="Archer D.B."/>
            <person name="Baker S.E."/>
            <person name="Benoit I."/>
            <person name="Brakhage A.A."/>
            <person name="Braus G.H."/>
            <person name="Fischer R."/>
            <person name="Frisvad J.C."/>
            <person name="Goldman G.H."/>
            <person name="Houbraken J."/>
            <person name="Oakley B."/>
            <person name="Pocsi I."/>
            <person name="Scazzocchio C."/>
            <person name="Seiboth B."/>
            <person name="vanKuyk P.A."/>
            <person name="Wortman J."/>
            <person name="Dyer P.S."/>
            <person name="Grigoriev I.V."/>
        </authorList>
    </citation>
    <scope>NUCLEOTIDE SEQUENCE [LARGE SCALE GENOMIC DNA]</scope>
    <source>
        <strain evidence="3">DTO 134E9</strain>
    </source>
</reference>